<evidence type="ECO:0000256" key="1">
    <source>
        <dbReference type="SAM" id="Phobius"/>
    </source>
</evidence>
<dbReference type="GO" id="GO:0008168">
    <property type="term" value="F:methyltransferase activity"/>
    <property type="evidence" value="ECO:0007669"/>
    <property type="project" value="UniProtKB-KW"/>
</dbReference>
<feature type="domain" description="Prepilin type IV endopeptidase peptidase" evidence="2">
    <location>
        <begin position="37"/>
        <end position="132"/>
    </location>
</feature>
<sequence>MRQPLPDVVAVVLGGVAFVAVALLRGSGTAALVVGAVSVPLVLSDVRQRLLPNALTVPVVLAGAAEAITSGGGAVPAVLATAVVLGALHLVGGLGMGDVKLGIGLAFPLADAGPLEVLAAPALAFLLGGLWALPLVLSGDRARIPFGPFQLAAFWIVLSVP</sequence>
<keyword evidence="1" id="KW-1133">Transmembrane helix</keyword>
<dbReference type="InterPro" id="IPR000045">
    <property type="entry name" value="Prepilin_IV_endopep_pep"/>
</dbReference>
<dbReference type="GO" id="GO:0032259">
    <property type="term" value="P:methylation"/>
    <property type="evidence" value="ECO:0007669"/>
    <property type="project" value="UniProtKB-KW"/>
</dbReference>
<protein>
    <submittedName>
        <fullName evidence="3">Leader peptidase (Prepilin peptidase) / N-methyltransferase</fullName>
    </submittedName>
</protein>
<dbReference type="Gene3D" id="1.20.120.1220">
    <property type="match status" value="1"/>
</dbReference>
<gene>
    <name evidence="3" type="ORF">SAMN06295885_0940</name>
</gene>
<dbReference type="Pfam" id="PF01478">
    <property type="entry name" value="Peptidase_A24"/>
    <property type="match status" value="1"/>
</dbReference>
<keyword evidence="4" id="KW-1185">Reference proteome</keyword>
<keyword evidence="1" id="KW-0472">Membrane</keyword>
<proteinExistence type="predicted"/>
<feature type="transmembrane region" description="Helical" evidence="1">
    <location>
        <begin position="51"/>
        <end position="68"/>
    </location>
</feature>
<dbReference type="Proteomes" id="UP000193711">
    <property type="component" value="Unassembled WGS sequence"/>
</dbReference>
<feature type="transmembrane region" description="Helical" evidence="1">
    <location>
        <begin position="75"/>
        <end position="97"/>
    </location>
</feature>
<reference evidence="4" key="1">
    <citation type="submission" date="2017-04" db="EMBL/GenBank/DDBJ databases">
        <authorList>
            <person name="Varghese N."/>
            <person name="Submissions S."/>
        </authorList>
    </citation>
    <scope>NUCLEOTIDE SEQUENCE [LARGE SCALE GENOMIC DNA]</scope>
    <source>
        <strain evidence="4">VKM Ac-2121</strain>
    </source>
</reference>
<keyword evidence="1" id="KW-0812">Transmembrane</keyword>
<accession>A0A1X7N9D1</accession>
<dbReference type="GO" id="GO:0004190">
    <property type="term" value="F:aspartic-type endopeptidase activity"/>
    <property type="evidence" value="ECO:0007669"/>
    <property type="project" value="InterPro"/>
</dbReference>
<evidence type="ECO:0000313" key="4">
    <source>
        <dbReference type="Proteomes" id="UP000193711"/>
    </source>
</evidence>
<dbReference type="GO" id="GO:0016020">
    <property type="term" value="C:membrane"/>
    <property type="evidence" value="ECO:0007669"/>
    <property type="project" value="InterPro"/>
</dbReference>
<dbReference type="RefSeq" id="WP_085475387.1">
    <property type="nucleotide sequence ID" value="NZ_FXBM01000001.1"/>
</dbReference>
<dbReference type="AlphaFoldDB" id="A0A1X7N9D1"/>
<keyword evidence="3" id="KW-0489">Methyltransferase</keyword>
<dbReference type="EMBL" id="FXBM01000001">
    <property type="protein sequence ID" value="SMH34149.1"/>
    <property type="molecule type" value="Genomic_DNA"/>
</dbReference>
<evidence type="ECO:0000259" key="2">
    <source>
        <dbReference type="Pfam" id="PF01478"/>
    </source>
</evidence>
<dbReference type="STRING" id="1891671.SAMN06295885_0940"/>
<keyword evidence="3" id="KW-0808">Transferase</keyword>
<dbReference type="OrthoDB" id="2087435at2"/>
<evidence type="ECO:0000313" key="3">
    <source>
        <dbReference type="EMBL" id="SMH34149.1"/>
    </source>
</evidence>
<name>A0A1X7N9D1_9MICO</name>
<feature type="transmembrane region" description="Helical" evidence="1">
    <location>
        <begin position="117"/>
        <end position="137"/>
    </location>
</feature>
<organism evidence="3 4">
    <name type="scientific">Rathayibacter oskolensis</name>
    <dbReference type="NCBI Taxonomy" id="1891671"/>
    <lineage>
        <taxon>Bacteria</taxon>
        <taxon>Bacillati</taxon>
        <taxon>Actinomycetota</taxon>
        <taxon>Actinomycetes</taxon>
        <taxon>Micrococcales</taxon>
        <taxon>Microbacteriaceae</taxon>
        <taxon>Rathayibacter</taxon>
    </lineage>
</organism>